<keyword evidence="3" id="KW-1185">Reference proteome</keyword>
<name>A0A4R6Y3J0_9GAMM</name>
<sequence>MVSQDAPNPNTQVSAKTMVETRHHARQLNLTSIKKASSAISGLHDSRFRGRGMDYQESRIYQAGDDIRNMDWRVTARTGDAHTKLFQEERERPIYLIVDTNSSLHFGTRTQFKSVLASKVAALLGWSAVQNGDRIGVLTYGVNGVHIVKATAGKRGMMGMISHLIKAFERHPSETESHPLDQALKQLRTIIRPGSMVVLISDFYTLGDEAKRHLLQLRKHNDVLGIKISDPFENQLPMPALYGVQTSQRSRVLDTKQNKTQQRLLAKQQSHIQSLKDNVIKAGVPLIPIQTNDAWVNVLKNGLGNPNLAFNHWLGAVS</sequence>
<feature type="domain" description="DUF58" evidence="1">
    <location>
        <begin position="57"/>
        <end position="264"/>
    </location>
</feature>
<dbReference type="InterPro" id="IPR036465">
    <property type="entry name" value="vWFA_dom_sf"/>
</dbReference>
<gene>
    <name evidence="2" type="ORF">C8D91_0492</name>
</gene>
<evidence type="ECO:0000313" key="3">
    <source>
        <dbReference type="Proteomes" id="UP000295724"/>
    </source>
</evidence>
<evidence type="ECO:0000259" key="1">
    <source>
        <dbReference type="Pfam" id="PF01882"/>
    </source>
</evidence>
<dbReference type="Proteomes" id="UP000295724">
    <property type="component" value="Unassembled WGS sequence"/>
</dbReference>
<dbReference type="AlphaFoldDB" id="A0A4R6Y3J0"/>
<dbReference type="InterPro" id="IPR002881">
    <property type="entry name" value="DUF58"/>
</dbReference>
<dbReference type="Pfam" id="PF01882">
    <property type="entry name" value="DUF58"/>
    <property type="match status" value="1"/>
</dbReference>
<dbReference type="EMBL" id="SNZB01000001">
    <property type="protein sequence ID" value="TDR23628.1"/>
    <property type="molecule type" value="Genomic_DNA"/>
</dbReference>
<dbReference type="SUPFAM" id="SSF53300">
    <property type="entry name" value="vWA-like"/>
    <property type="match status" value="1"/>
</dbReference>
<dbReference type="PANTHER" id="PTHR33608">
    <property type="entry name" value="BLL2464 PROTEIN"/>
    <property type="match status" value="1"/>
</dbReference>
<protein>
    <submittedName>
        <fullName evidence="2">Uncharacterized protein DUF58</fullName>
    </submittedName>
</protein>
<reference evidence="2 3" key="1">
    <citation type="submission" date="2019-03" db="EMBL/GenBank/DDBJ databases">
        <title>Genomic Encyclopedia of Type Strains, Phase IV (KMG-IV): sequencing the most valuable type-strain genomes for metagenomic binning, comparative biology and taxonomic classification.</title>
        <authorList>
            <person name="Goeker M."/>
        </authorList>
    </citation>
    <scope>NUCLEOTIDE SEQUENCE [LARGE SCALE GENOMIC DNA]</scope>
    <source>
        <strain evidence="2 3">DSM 25488</strain>
    </source>
</reference>
<proteinExistence type="predicted"/>
<dbReference type="RefSeq" id="WP_099017747.1">
    <property type="nucleotide sequence ID" value="NZ_NIHB01000001.1"/>
</dbReference>
<evidence type="ECO:0000313" key="2">
    <source>
        <dbReference type="EMBL" id="TDR23628.1"/>
    </source>
</evidence>
<dbReference type="PANTHER" id="PTHR33608:SF12">
    <property type="entry name" value="DUF58 DOMAIN-CONTAINING PROTEIN"/>
    <property type="match status" value="1"/>
</dbReference>
<dbReference type="OrthoDB" id="9812729at2"/>
<comment type="caution">
    <text evidence="2">The sequence shown here is derived from an EMBL/GenBank/DDBJ whole genome shotgun (WGS) entry which is preliminary data.</text>
</comment>
<organism evidence="2 3">
    <name type="scientific">Marinicella litoralis</name>
    <dbReference type="NCBI Taxonomy" id="644220"/>
    <lineage>
        <taxon>Bacteria</taxon>
        <taxon>Pseudomonadati</taxon>
        <taxon>Pseudomonadota</taxon>
        <taxon>Gammaproteobacteria</taxon>
        <taxon>Lysobacterales</taxon>
        <taxon>Marinicellaceae</taxon>
        <taxon>Marinicella</taxon>
    </lineage>
</organism>
<accession>A0A4R6Y3J0</accession>